<name>A0A8B9W080_9AVES</name>
<reference evidence="2" key="1">
    <citation type="submission" date="2025-08" db="UniProtKB">
        <authorList>
            <consortium name="Ensembl"/>
        </authorList>
    </citation>
    <scope>IDENTIFICATION</scope>
</reference>
<evidence type="ECO:0000313" key="3">
    <source>
        <dbReference type="Proteomes" id="UP000694549"/>
    </source>
</evidence>
<dbReference type="PANTHER" id="PTHR47958">
    <property type="entry name" value="ATP-DEPENDENT RNA HELICASE DBP3"/>
    <property type="match status" value="1"/>
</dbReference>
<organism evidence="2 3">
    <name type="scientific">Anas zonorhyncha</name>
    <name type="common">Eastern spot-billed duck</name>
    <dbReference type="NCBI Taxonomy" id="75864"/>
    <lineage>
        <taxon>Eukaryota</taxon>
        <taxon>Metazoa</taxon>
        <taxon>Chordata</taxon>
        <taxon>Craniata</taxon>
        <taxon>Vertebrata</taxon>
        <taxon>Euteleostomi</taxon>
        <taxon>Archelosauria</taxon>
        <taxon>Archosauria</taxon>
        <taxon>Dinosauria</taxon>
        <taxon>Saurischia</taxon>
        <taxon>Theropoda</taxon>
        <taxon>Coelurosauria</taxon>
        <taxon>Aves</taxon>
        <taxon>Neognathae</taxon>
        <taxon>Galloanserae</taxon>
        <taxon>Anseriformes</taxon>
        <taxon>Anatidae</taxon>
        <taxon>Anatinae</taxon>
        <taxon>Anas</taxon>
    </lineage>
</organism>
<dbReference type="Pfam" id="PF00271">
    <property type="entry name" value="Helicase_C"/>
    <property type="match status" value="1"/>
</dbReference>
<evidence type="ECO:0000313" key="2">
    <source>
        <dbReference type="Ensembl" id="ENSAZOP00000029746.1"/>
    </source>
</evidence>
<accession>A0A8B9W080</accession>
<dbReference type="CDD" id="cd18787">
    <property type="entry name" value="SF2_C_DEAD"/>
    <property type="match status" value="1"/>
</dbReference>
<proteinExistence type="predicted"/>
<sequence>MVVSLLGKDSLTLVFVETKKGADALEDFLYHEGYACTSIHGDRSQRDREEALHQFRSGKSPILVATAVAARGLDISNVKHVINFDLPSDIEEYVHRIGRTGRVGNLGKYRQYFIPDVLGAVLLAEWHIQTTECLRKAFCDKAILLVNSTVLRTASLHREYGGVLLLKCYSSLMW</sequence>
<dbReference type="SMART" id="SM00490">
    <property type="entry name" value="HELICc"/>
    <property type="match status" value="1"/>
</dbReference>
<keyword evidence="3" id="KW-1185">Reference proteome</keyword>
<dbReference type="InterPro" id="IPR027417">
    <property type="entry name" value="P-loop_NTPase"/>
</dbReference>
<dbReference type="InterPro" id="IPR001650">
    <property type="entry name" value="Helicase_C-like"/>
</dbReference>
<evidence type="ECO:0000259" key="1">
    <source>
        <dbReference type="PROSITE" id="PS51194"/>
    </source>
</evidence>
<protein>
    <recommendedName>
        <fullName evidence="1">Helicase C-terminal domain-containing protein</fullName>
    </recommendedName>
</protein>
<dbReference type="SUPFAM" id="SSF52540">
    <property type="entry name" value="P-loop containing nucleoside triphosphate hydrolases"/>
    <property type="match status" value="1"/>
</dbReference>
<dbReference type="PROSITE" id="PS51194">
    <property type="entry name" value="HELICASE_CTER"/>
    <property type="match status" value="1"/>
</dbReference>
<reference evidence="2" key="2">
    <citation type="submission" date="2025-09" db="UniProtKB">
        <authorList>
            <consortium name="Ensembl"/>
        </authorList>
    </citation>
    <scope>IDENTIFICATION</scope>
</reference>
<dbReference type="Proteomes" id="UP000694549">
    <property type="component" value="Unplaced"/>
</dbReference>
<dbReference type="AlphaFoldDB" id="A0A8B9W080"/>
<dbReference type="Gene3D" id="3.40.50.300">
    <property type="entry name" value="P-loop containing nucleotide triphosphate hydrolases"/>
    <property type="match status" value="1"/>
</dbReference>
<dbReference type="Ensembl" id="ENSAZOT00000031824.1">
    <property type="protein sequence ID" value="ENSAZOP00000029746.1"/>
    <property type="gene ID" value="ENSAZOG00000018597.1"/>
</dbReference>
<feature type="domain" description="Helicase C-terminal" evidence="1">
    <location>
        <begin position="1"/>
        <end position="150"/>
    </location>
</feature>